<protein>
    <recommendedName>
        <fullName evidence="4">SnoaL-like domain-containing protein</fullName>
    </recommendedName>
</protein>
<evidence type="ECO:0000256" key="1">
    <source>
        <dbReference type="SAM" id="MobiDB-lite"/>
    </source>
</evidence>
<dbReference type="OrthoDB" id="5175824at2759"/>
<dbReference type="AlphaFoldDB" id="A0A9P6GND2"/>
<evidence type="ECO:0000313" key="2">
    <source>
        <dbReference type="EMBL" id="KAF9738573.1"/>
    </source>
</evidence>
<dbReference type="EMBL" id="WJXW01000003">
    <property type="protein sequence ID" value="KAF9738573.1"/>
    <property type="molecule type" value="Genomic_DNA"/>
</dbReference>
<reference evidence="2" key="1">
    <citation type="journal article" date="2020" name="Mol. Plant Microbe Interact.">
        <title>Genome Sequence of the Biocontrol Agent Coniothyrium minitans strain Conio (IMI 134523).</title>
        <authorList>
            <person name="Patel D."/>
            <person name="Shittu T.A."/>
            <person name="Baroncelli R."/>
            <person name="Muthumeenakshi S."/>
            <person name="Osborne T.H."/>
            <person name="Janganan T.K."/>
            <person name="Sreenivasaprasad S."/>
        </authorList>
    </citation>
    <scope>NUCLEOTIDE SEQUENCE</scope>
    <source>
        <strain evidence="2">Conio</strain>
    </source>
</reference>
<evidence type="ECO:0000313" key="3">
    <source>
        <dbReference type="Proteomes" id="UP000756921"/>
    </source>
</evidence>
<keyword evidence="3" id="KW-1185">Reference proteome</keyword>
<sequence length="305" mass="33670">MRLVLFAGTFDGWFTRVVSGAASGSRVVGSVVVPRHVVPSKKVTGLDSRCGRTGWSPSTIGRGTFVWGSSVIPPGRVGIAASPRLFALCDWTPVFAMWYHRCLLLSDSTLYTIVARSSISFHWRPQPVILVSHDGRSATLRARLLQPSTSVSKAGSFNSAMYHDQVVLENGRWRLWSVTIDEFYWQSSSWAAGWADPTPRNASQPDPEPAGWTKKFPPDVTIAEVGEREAGFRGGAGKFVEWPEIQRMWFGYRNLVSGRVSSGEKVGFWEGCVPCKVRPDWALEANGWEKPEAGPIGNGTLNTRR</sequence>
<gene>
    <name evidence="2" type="ORF">PMIN01_03856</name>
</gene>
<dbReference type="SUPFAM" id="SSF54427">
    <property type="entry name" value="NTF2-like"/>
    <property type="match status" value="1"/>
</dbReference>
<dbReference type="Gene3D" id="3.10.450.50">
    <property type="match status" value="1"/>
</dbReference>
<feature type="region of interest" description="Disordered" evidence="1">
    <location>
        <begin position="195"/>
        <end position="216"/>
    </location>
</feature>
<dbReference type="InterPro" id="IPR032710">
    <property type="entry name" value="NTF2-like_dom_sf"/>
</dbReference>
<evidence type="ECO:0008006" key="4">
    <source>
        <dbReference type="Google" id="ProtNLM"/>
    </source>
</evidence>
<dbReference type="Proteomes" id="UP000756921">
    <property type="component" value="Unassembled WGS sequence"/>
</dbReference>
<organism evidence="2 3">
    <name type="scientific">Paraphaeosphaeria minitans</name>
    <dbReference type="NCBI Taxonomy" id="565426"/>
    <lineage>
        <taxon>Eukaryota</taxon>
        <taxon>Fungi</taxon>
        <taxon>Dikarya</taxon>
        <taxon>Ascomycota</taxon>
        <taxon>Pezizomycotina</taxon>
        <taxon>Dothideomycetes</taxon>
        <taxon>Pleosporomycetidae</taxon>
        <taxon>Pleosporales</taxon>
        <taxon>Massarineae</taxon>
        <taxon>Didymosphaeriaceae</taxon>
        <taxon>Paraphaeosphaeria</taxon>
    </lineage>
</organism>
<name>A0A9P6GND2_9PLEO</name>
<accession>A0A9P6GND2</accession>
<comment type="caution">
    <text evidence="2">The sequence shown here is derived from an EMBL/GenBank/DDBJ whole genome shotgun (WGS) entry which is preliminary data.</text>
</comment>
<proteinExistence type="predicted"/>